<keyword evidence="1" id="KW-0812">Transmembrane</keyword>
<sequence>MFATVYMMAYEELRFHSYKFSSEFSVKIFWNNRLCIFILLNLMFAFKALLDAKVKRNRVSSHTKFKKKYKMASEKMVFRKNDCENDYVDKVDFMVNYVDHPIEIDDDEVSEEEEEF</sequence>
<dbReference type="EMBL" id="CAKMRJ010004445">
    <property type="protein sequence ID" value="CAH1435615.1"/>
    <property type="molecule type" value="Genomic_DNA"/>
</dbReference>
<evidence type="ECO:0000313" key="2">
    <source>
        <dbReference type="EMBL" id="CAH1435615.1"/>
    </source>
</evidence>
<gene>
    <name evidence="2" type="ORF">LVIROSA_LOCUS22046</name>
</gene>
<keyword evidence="1" id="KW-0472">Membrane</keyword>
<keyword evidence="3" id="KW-1185">Reference proteome</keyword>
<accession>A0AAU9NDJ0</accession>
<evidence type="ECO:0000256" key="1">
    <source>
        <dbReference type="SAM" id="Phobius"/>
    </source>
</evidence>
<protein>
    <submittedName>
        <fullName evidence="2">Uncharacterized protein</fullName>
    </submittedName>
</protein>
<feature type="transmembrane region" description="Helical" evidence="1">
    <location>
        <begin position="28"/>
        <end position="50"/>
    </location>
</feature>
<comment type="caution">
    <text evidence="2">The sequence shown here is derived from an EMBL/GenBank/DDBJ whole genome shotgun (WGS) entry which is preliminary data.</text>
</comment>
<dbReference type="AlphaFoldDB" id="A0AAU9NDJ0"/>
<evidence type="ECO:0000313" key="3">
    <source>
        <dbReference type="Proteomes" id="UP001157418"/>
    </source>
</evidence>
<organism evidence="2 3">
    <name type="scientific">Lactuca virosa</name>
    <dbReference type="NCBI Taxonomy" id="75947"/>
    <lineage>
        <taxon>Eukaryota</taxon>
        <taxon>Viridiplantae</taxon>
        <taxon>Streptophyta</taxon>
        <taxon>Embryophyta</taxon>
        <taxon>Tracheophyta</taxon>
        <taxon>Spermatophyta</taxon>
        <taxon>Magnoliopsida</taxon>
        <taxon>eudicotyledons</taxon>
        <taxon>Gunneridae</taxon>
        <taxon>Pentapetalae</taxon>
        <taxon>asterids</taxon>
        <taxon>campanulids</taxon>
        <taxon>Asterales</taxon>
        <taxon>Asteraceae</taxon>
        <taxon>Cichorioideae</taxon>
        <taxon>Cichorieae</taxon>
        <taxon>Lactucinae</taxon>
        <taxon>Lactuca</taxon>
    </lineage>
</organism>
<dbReference type="Proteomes" id="UP001157418">
    <property type="component" value="Unassembled WGS sequence"/>
</dbReference>
<keyword evidence="1" id="KW-1133">Transmembrane helix</keyword>
<reference evidence="2 3" key="1">
    <citation type="submission" date="2022-01" db="EMBL/GenBank/DDBJ databases">
        <authorList>
            <person name="Xiong W."/>
            <person name="Schranz E."/>
        </authorList>
    </citation>
    <scope>NUCLEOTIDE SEQUENCE [LARGE SCALE GENOMIC DNA]</scope>
</reference>
<proteinExistence type="predicted"/>
<name>A0AAU9NDJ0_9ASTR</name>